<dbReference type="EMBL" id="BLLK01000047">
    <property type="protein sequence ID" value="GFH53460.1"/>
    <property type="molecule type" value="Genomic_DNA"/>
</dbReference>
<proteinExistence type="predicted"/>
<gene>
    <name evidence="1" type="ORF">CTEN210_09936</name>
</gene>
<dbReference type="AlphaFoldDB" id="A0AAD3CYR4"/>
<accession>A0AAD3CYR4</accession>
<dbReference type="Proteomes" id="UP001054902">
    <property type="component" value="Unassembled WGS sequence"/>
</dbReference>
<evidence type="ECO:0000313" key="2">
    <source>
        <dbReference type="Proteomes" id="UP001054902"/>
    </source>
</evidence>
<reference evidence="1 2" key="1">
    <citation type="journal article" date="2021" name="Sci. Rep.">
        <title>The genome of the diatom Chaetoceros tenuissimus carries an ancient integrated fragment of an extant virus.</title>
        <authorList>
            <person name="Hongo Y."/>
            <person name="Kimura K."/>
            <person name="Takaki Y."/>
            <person name="Yoshida Y."/>
            <person name="Baba S."/>
            <person name="Kobayashi G."/>
            <person name="Nagasaki K."/>
            <person name="Hano T."/>
            <person name="Tomaru Y."/>
        </authorList>
    </citation>
    <scope>NUCLEOTIDE SEQUENCE [LARGE SCALE GENOMIC DNA]</scope>
    <source>
        <strain evidence="1 2">NIES-3715</strain>
    </source>
</reference>
<protein>
    <submittedName>
        <fullName evidence="1">Uncharacterized protein</fullName>
    </submittedName>
</protein>
<evidence type="ECO:0000313" key="1">
    <source>
        <dbReference type="EMBL" id="GFH53460.1"/>
    </source>
</evidence>
<organism evidence="1 2">
    <name type="scientific">Chaetoceros tenuissimus</name>
    <dbReference type="NCBI Taxonomy" id="426638"/>
    <lineage>
        <taxon>Eukaryota</taxon>
        <taxon>Sar</taxon>
        <taxon>Stramenopiles</taxon>
        <taxon>Ochrophyta</taxon>
        <taxon>Bacillariophyta</taxon>
        <taxon>Coscinodiscophyceae</taxon>
        <taxon>Chaetocerotophycidae</taxon>
        <taxon>Chaetocerotales</taxon>
        <taxon>Chaetocerotaceae</taxon>
        <taxon>Chaetoceros</taxon>
    </lineage>
</organism>
<name>A0AAD3CYR4_9STRA</name>
<keyword evidence="2" id="KW-1185">Reference proteome</keyword>
<comment type="caution">
    <text evidence="1">The sequence shown here is derived from an EMBL/GenBank/DDBJ whole genome shotgun (WGS) entry which is preliminary data.</text>
</comment>
<sequence length="354" mass="39938">MKRDSQLHVRSFVQSMLFLGASFILLLPISIHGFSSASLSQHQRSIVLERQIFIPTRLYVGAEVEDIDESSGKSKSRFSRFRRKGSDSKHEKSIYMTFTGEHAFETSPLEILQEKGTSTDDASILLDEFFSEQEYRSLLFPKNNATILDGKINKKMFDIWCSEAKRLGGDEMSGPSVVKEGFSLRLQDSQDEKYQLMRISATLQLPSLQVTSESIIGVKLIISSANRQKNNPFPELQFTLLDSQVIPSGSRATKWVFNQIMKYRDSTSSFTRLTAKKTGEKIVLTNDAKLGIGIQIPPMIAKVIPSLDVSQYEEQGSLSIQRLLEKDLEPALADFKDKFETFASEKLAELEVIK</sequence>